<dbReference type="SUPFAM" id="SSF55874">
    <property type="entry name" value="ATPase domain of HSP90 chaperone/DNA topoisomerase II/histidine kinase"/>
    <property type="match status" value="1"/>
</dbReference>
<keyword evidence="5" id="KW-0808">Transferase</keyword>
<keyword evidence="4" id="KW-0597">Phosphoprotein</keyword>
<evidence type="ECO:0000256" key="1">
    <source>
        <dbReference type="ARBA" id="ARBA00000085"/>
    </source>
</evidence>
<dbReference type="SMART" id="SM00387">
    <property type="entry name" value="HATPase_c"/>
    <property type="match status" value="1"/>
</dbReference>
<feature type="transmembrane region" description="Helical" evidence="11">
    <location>
        <begin position="7"/>
        <end position="29"/>
    </location>
</feature>
<dbReference type="Pfam" id="PF00512">
    <property type="entry name" value="HisKA"/>
    <property type="match status" value="1"/>
</dbReference>
<dbReference type="Gene3D" id="1.10.287.130">
    <property type="match status" value="1"/>
</dbReference>
<keyword evidence="6 11" id="KW-0812">Transmembrane</keyword>
<dbReference type="InterPro" id="IPR050428">
    <property type="entry name" value="TCS_sensor_his_kinase"/>
</dbReference>
<comment type="subcellular location">
    <subcellularLocation>
        <location evidence="2">Membrane</location>
    </subcellularLocation>
</comment>
<dbReference type="GO" id="GO:0016301">
    <property type="term" value="F:kinase activity"/>
    <property type="evidence" value="ECO:0007669"/>
    <property type="project" value="UniProtKB-KW"/>
</dbReference>
<evidence type="ECO:0000256" key="6">
    <source>
        <dbReference type="ARBA" id="ARBA00022692"/>
    </source>
</evidence>
<feature type="domain" description="HAMP" evidence="13">
    <location>
        <begin position="181"/>
        <end position="234"/>
    </location>
</feature>
<gene>
    <name evidence="14" type="ORF">O9Z63_21050</name>
</gene>
<evidence type="ECO:0000256" key="3">
    <source>
        <dbReference type="ARBA" id="ARBA00012438"/>
    </source>
</evidence>
<dbReference type="InterPro" id="IPR004358">
    <property type="entry name" value="Sig_transdc_His_kin-like_C"/>
</dbReference>
<dbReference type="EMBL" id="CP115397">
    <property type="protein sequence ID" value="WBO86772.1"/>
    <property type="molecule type" value="Genomic_DNA"/>
</dbReference>
<dbReference type="Proteomes" id="UP001211872">
    <property type="component" value="Plasmid unnamed2"/>
</dbReference>
<keyword evidence="10 11" id="KW-0472">Membrane</keyword>
<dbReference type="SUPFAM" id="SSF158472">
    <property type="entry name" value="HAMP domain-like"/>
    <property type="match status" value="1"/>
</dbReference>
<dbReference type="PROSITE" id="PS50109">
    <property type="entry name" value="HIS_KIN"/>
    <property type="match status" value="1"/>
</dbReference>
<dbReference type="SMART" id="SM00304">
    <property type="entry name" value="HAMP"/>
    <property type="match status" value="1"/>
</dbReference>
<dbReference type="CDD" id="cd06225">
    <property type="entry name" value="HAMP"/>
    <property type="match status" value="1"/>
</dbReference>
<evidence type="ECO:0000313" key="15">
    <source>
        <dbReference type="Proteomes" id="UP001211872"/>
    </source>
</evidence>
<feature type="domain" description="Histidine kinase" evidence="12">
    <location>
        <begin position="242"/>
        <end position="458"/>
    </location>
</feature>
<dbReference type="Pfam" id="PF02518">
    <property type="entry name" value="HATPase_c"/>
    <property type="match status" value="1"/>
</dbReference>
<comment type="catalytic activity">
    <reaction evidence="1">
        <text>ATP + protein L-histidine = ADP + protein N-phospho-L-histidine.</text>
        <dbReference type="EC" id="2.7.13.3"/>
    </reaction>
</comment>
<dbReference type="Gene3D" id="3.30.565.10">
    <property type="entry name" value="Histidine kinase-like ATPase, C-terminal domain"/>
    <property type="match status" value="1"/>
</dbReference>
<dbReference type="PANTHER" id="PTHR45436:SF5">
    <property type="entry name" value="SENSOR HISTIDINE KINASE TRCS"/>
    <property type="match status" value="1"/>
</dbReference>
<keyword evidence="7 14" id="KW-0418">Kinase</keyword>
<keyword evidence="14" id="KW-0614">Plasmid</keyword>
<dbReference type="PRINTS" id="PR00344">
    <property type="entry name" value="BCTRLSENSOR"/>
</dbReference>
<dbReference type="SMART" id="SM00388">
    <property type="entry name" value="HisKA"/>
    <property type="match status" value="1"/>
</dbReference>
<organism evidence="14 15">
    <name type="scientific">Hymenobacter yonginensis</name>
    <dbReference type="NCBI Taxonomy" id="748197"/>
    <lineage>
        <taxon>Bacteria</taxon>
        <taxon>Pseudomonadati</taxon>
        <taxon>Bacteroidota</taxon>
        <taxon>Cytophagia</taxon>
        <taxon>Cytophagales</taxon>
        <taxon>Hymenobacteraceae</taxon>
        <taxon>Hymenobacter</taxon>
    </lineage>
</organism>
<dbReference type="InterPro" id="IPR036890">
    <property type="entry name" value="HATPase_C_sf"/>
</dbReference>
<dbReference type="PANTHER" id="PTHR45436">
    <property type="entry name" value="SENSOR HISTIDINE KINASE YKOH"/>
    <property type="match status" value="1"/>
</dbReference>
<proteinExistence type="predicted"/>
<dbReference type="InterPro" id="IPR003594">
    <property type="entry name" value="HATPase_dom"/>
</dbReference>
<dbReference type="Pfam" id="PF00672">
    <property type="entry name" value="HAMP"/>
    <property type="match status" value="1"/>
</dbReference>
<dbReference type="InterPro" id="IPR003661">
    <property type="entry name" value="HisK_dim/P_dom"/>
</dbReference>
<keyword evidence="8 11" id="KW-1133">Transmembrane helix</keyword>
<protein>
    <recommendedName>
        <fullName evidence="3">histidine kinase</fullName>
        <ecNumber evidence="3">2.7.13.3</ecNumber>
    </recommendedName>
</protein>
<evidence type="ECO:0000256" key="7">
    <source>
        <dbReference type="ARBA" id="ARBA00022777"/>
    </source>
</evidence>
<dbReference type="RefSeq" id="WP_270129447.1">
    <property type="nucleotide sequence ID" value="NZ_CP115397.1"/>
</dbReference>
<evidence type="ECO:0000256" key="8">
    <source>
        <dbReference type="ARBA" id="ARBA00022989"/>
    </source>
</evidence>
<dbReference type="EC" id="2.7.13.3" evidence="3"/>
<name>A0ABY7PV15_9BACT</name>
<evidence type="ECO:0000256" key="5">
    <source>
        <dbReference type="ARBA" id="ARBA00022679"/>
    </source>
</evidence>
<evidence type="ECO:0000256" key="10">
    <source>
        <dbReference type="ARBA" id="ARBA00023136"/>
    </source>
</evidence>
<accession>A0ABY7PV15</accession>
<dbReference type="SUPFAM" id="SSF47384">
    <property type="entry name" value="Homodimeric domain of signal transducing histidine kinase"/>
    <property type="match status" value="1"/>
</dbReference>
<evidence type="ECO:0000313" key="14">
    <source>
        <dbReference type="EMBL" id="WBO86772.1"/>
    </source>
</evidence>
<dbReference type="InterPro" id="IPR005467">
    <property type="entry name" value="His_kinase_dom"/>
</dbReference>
<evidence type="ECO:0000259" key="12">
    <source>
        <dbReference type="PROSITE" id="PS50109"/>
    </source>
</evidence>
<evidence type="ECO:0000259" key="13">
    <source>
        <dbReference type="PROSITE" id="PS50885"/>
    </source>
</evidence>
<evidence type="ECO:0000256" key="9">
    <source>
        <dbReference type="ARBA" id="ARBA00023012"/>
    </source>
</evidence>
<dbReference type="Gene3D" id="6.10.340.10">
    <property type="match status" value="1"/>
</dbReference>
<keyword evidence="15" id="KW-1185">Reference proteome</keyword>
<feature type="transmembrane region" description="Helical" evidence="11">
    <location>
        <begin position="159"/>
        <end position="180"/>
    </location>
</feature>
<geneLocation type="plasmid" evidence="14 15">
    <name>unnamed2</name>
</geneLocation>
<sequence length="458" mass="50073">MLIRNKLILRFTLLVVGIQLILSGFIYYFQASAREQRFASRLLGKATMTTRLLVRQQALEASEPRPQPVFRRRDLLTIPGEQVSIYDAGQHLLYTSADGLSQKENSRQLRRIRPARPVRFTADGQETVGGAFRYRGQLYYVFAAGQDPAGQQQLRQLRLLLLAGNVGALVLIILAGWYFAEQALRPISGVVRQVEQITAARLSTRVAEGNGTDEIAQLARTFNQMLGGVEQAFESQKSFVSHASHELRTPLTTLLGTLETSLAYDPDLPQTQASIRSAVEEIRKLIDLSNSLLALAQADDASFQREPVSFDDCLTQALSYCQGKYPGRVIRLHFGKLPAPLPDALFVVPGNARLLTTAIFNLLDNACKYSAGPVEATLSYGTPTRLRLAVADQGIGIAPAELAQVLAPLYRAENARSRPGYGVGLSITQKIVHLHGGDVQLTSAPGQGTTVVLELPVA</sequence>
<evidence type="ECO:0000256" key="2">
    <source>
        <dbReference type="ARBA" id="ARBA00004370"/>
    </source>
</evidence>
<dbReference type="InterPro" id="IPR003660">
    <property type="entry name" value="HAMP_dom"/>
</dbReference>
<keyword evidence="9" id="KW-0902">Two-component regulatory system</keyword>
<dbReference type="PROSITE" id="PS50885">
    <property type="entry name" value="HAMP"/>
    <property type="match status" value="1"/>
</dbReference>
<evidence type="ECO:0000256" key="11">
    <source>
        <dbReference type="SAM" id="Phobius"/>
    </source>
</evidence>
<evidence type="ECO:0000256" key="4">
    <source>
        <dbReference type="ARBA" id="ARBA00022553"/>
    </source>
</evidence>
<dbReference type="InterPro" id="IPR036097">
    <property type="entry name" value="HisK_dim/P_sf"/>
</dbReference>
<reference evidence="14 15" key="1">
    <citation type="journal article" date="2011" name="Int. J. Syst. Evol. Microbiol.">
        <title>Hymenobacter yonginensis sp. nov., isolated from a mesotrophic artificial lake.</title>
        <authorList>
            <person name="Joung Y."/>
            <person name="Cho S.H."/>
            <person name="Kim H."/>
            <person name="Kim S.B."/>
            <person name="Joh K."/>
        </authorList>
    </citation>
    <scope>NUCLEOTIDE SEQUENCE [LARGE SCALE GENOMIC DNA]</scope>
    <source>
        <strain evidence="14 15">KCTC 22745</strain>
    </source>
</reference>